<gene>
    <name evidence="4" type="ORF">FHS22_000853</name>
</gene>
<dbReference type="PROSITE" id="PS51347">
    <property type="entry name" value="PHOSPHOTRIESTERASE_2"/>
    <property type="match status" value="1"/>
</dbReference>
<reference evidence="4 5" key="1">
    <citation type="submission" date="2020-08" db="EMBL/GenBank/DDBJ databases">
        <title>Genomic Encyclopedia of Type Strains, Phase III (KMG-III): the genomes of soil and plant-associated and newly described type strains.</title>
        <authorList>
            <person name="Whitman W."/>
        </authorList>
    </citation>
    <scope>NUCLEOTIDE SEQUENCE [LARGE SCALE GENOMIC DNA]</scope>
    <source>
        <strain evidence="4 5">CECT 3303</strain>
    </source>
</reference>
<evidence type="ECO:0000256" key="1">
    <source>
        <dbReference type="ARBA" id="ARBA00022723"/>
    </source>
</evidence>
<keyword evidence="1" id="KW-0479">Metal-binding</keyword>
<dbReference type="Gene3D" id="3.20.20.140">
    <property type="entry name" value="Metal-dependent hydrolases"/>
    <property type="match status" value="1"/>
</dbReference>
<evidence type="ECO:0000256" key="3">
    <source>
        <dbReference type="PROSITE-ProRule" id="PRU00679"/>
    </source>
</evidence>
<keyword evidence="2" id="KW-0378">Hydrolase</keyword>
<comment type="caution">
    <text evidence="4">The sequence shown here is derived from an EMBL/GenBank/DDBJ whole genome shotgun (WGS) entry which is preliminary data.</text>
</comment>
<proteinExistence type="inferred from homology"/>
<name>A0A841D257_PLAVE</name>
<sequence>MPDAPLVRTLTGPVPPAEIDGSVLPGERLRNDMRWAVGADSDPHRWLDEEQAVTAELRELRQSDRLGLVVELSAIGTGRDAAALARTTAGSRVSVVAGTGFFAGPFNPSWALDAGVDELTRHLMTEIGEGLDGTSARPGVIGEIGAWTGEPSGTEERCAAAAARASLASGLPVAVHHRGGLALLEILLAEGLPAARIAVGDTGSDPAVTRKVAEAGGYVRLTSLGGDRLRDTLDLIEAGHAHRLLLSSGVCRVSEIQRYGGPGYGHLFRTFLPRLREAGITEETIRLITHDNPLRWLAPME</sequence>
<evidence type="ECO:0000313" key="4">
    <source>
        <dbReference type="EMBL" id="MBB5961596.1"/>
    </source>
</evidence>
<comment type="similarity">
    <text evidence="3">Belongs to the metallo-dependent hydrolases superfamily. Phosphotriesterase family.</text>
</comment>
<dbReference type="RefSeq" id="WP_184938584.1">
    <property type="nucleotide sequence ID" value="NZ_BAAAWZ010000001.1"/>
</dbReference>
<dbReference type="GO" id="GO:0016787">
    <property type="term" value="F:hydrolase activity"/>
    <property type="evidence" value="ECO:0007669"/>
    <property type="project" value="UniProtKB-KW"/>
</dbReference>
<evidence type="ECO:0000313" key="5">
    <source>
        <dbReference type="Proteomes" id="UP000562352"/>
    </source>
</evidence>
<dbReference type="InterPro" id="IPR032466">
    <property type="entry name" value="Metal_Hydrolase"/>
</dbReference>
<keyword evidence="5" id="KW-1185">Reference proteome</keyword>
<dbReference type="GO" id="GO:0008270">
    <property type="term" value="F:zinc ion binding"/>
    <property type="evidence" value="ECO:0007669"/>
    <property type="project" value="InterPro"/>
</dbReference>
<accession>A0A841D257</accession>
<dbReference type="SUPFAM" id="SSF51556">
    <property type="entry name" value="Metallo-dependent hydrolases"/>
    <property type="match status" value="1"/>
</dbReference>
<evidence type="ECO:0000256" key="2">
    <source>
        <dbReference type="ARBA" id="ARBA00022801"/>
    </source>
</evidence>
<organism evidence="4 5">
    <name type="scientific">Planomonospora venezuelensis</name>
    <dbReference type="NCBI Taxonomy" id="1999"/>
    <lineage>
        <taxon>Bacteria</taxon>
        <taxon>Bacillati</taxon>
        <taxon>Actinomycetota</taxon>
        <taxon>Actinomycetes</taxon>
        <taxon>Streptosporangiales</taxon>
        <taxon>Streptosporangiaceae</taxon>
        <taxon>Planomonospora</taxon>
    </lineage>
</organism>
<dbReference type="PANTHER" id="PTHR10819">
    <property type="entry name" value="PHOSPHOTRIESTERASE-RELATED"/>
    <property type="match status" value="1"/>
</dbReference>
<dbReference type="InterPro" id="IPR001559">
    <property type="entry name" value="Phosphotriesterase"/>
</dbReference>
<comment type="caution">
    <text evidence="3">Lacks conserved residue(s) required for the propagation of feature annotation.</text>
</comment>
<dbReference type="AlphaFoldDB" id="A0A841D257"/>
<dbReference type="PANTHER" id="PTHR10819:SF3">
    <property type="entry name" value="PHOSPHOTRIESTERASE-RELATED PROTEIN"/>
    <property type="match status" value="1"/>
</dbReference>
<dbReference type="Proteomes" id="UP000562352">
    <property type="component" value="Unassembled WGS sequence"/>
</dbReference>
<dbReference type="Pfam" id="PF02126">
    <property type="entry name" value="PTE"/>
    <property type="match status" value="1"/>
</dbReference>
<protein>
    <submittedName>
        <fullName evidence="4">Phosphotriesterase-related protein</fullName>
    </submittedName>
</protein>
<dbReference type="EMBL" id="JACHJJ010000002">
    <property type="protein sequence ID" value="MBB5961596.1"/>
    <property type="molecule type" value="Genomic_DNA"/>
</dbReference>